<evidence type="ECO:0000313" key="5">
    <source>
        <dbReference type="EMBL" id="VAW50776.1"/>
    </source>
</evidence>
<dbReference type="PANTHER" id="PTHR38776:SF1">
    <property type="entry name" value="MLTA-INTERACTING PROTEIN-RELATED"/>
    <property type="match status" value="1"/>
</dbReference>
<dbReference type="PANTHER" id="PTHR38776">
    <property type="entry name" value="MLTA-INTERACTING PROTEIN-RELATED"/>
    <property type="match status" value="1"/>
</dbReference>
<keyword evidence="3" id="KW-0472">Membrane</keyword>
<dbReference type="EMBL" id="UOFD01000018">
    <property type="protein sequence ID" value="VAW50776.1"/>
    <property type="molecule type" value="Genomic_DNA"/>
</dbReference>
<evidence type="ECO:0000256" key="4">
    <source>
        <dbReference type="ARBA" id="ARBA00023237"/>
    </source>
</evidence>
<gene>
    <name evidence="5" type="ORF">MNBD_GAMMA06-394</name>
</gene>
<dbReference type="Pfam" id="PF06629">
    <property type="entry name" value="MipA"/>
    <property type="match status" value="1"/>
</dbReference>
<accession>A0A3B0X2D5</accession>
<evidence type="ECO:0000256" key="1">
    <source>
        <dbReference type="ARBA" id="ARBA00004442"/>
    </source>
</evidence>
<proteinExistence type="predicted"/>
<dbReference type="AlphaFoldDB" id="A0A3B0X2D5"/>
<protein>
    <submittedName>
        <fullName evidence="5">Putative outer membrane protein</fullName>
    </submittedName>
</protein>
<dbReference type="GO" id="GO:0009279">
    <property type="term" value="C:cell outer membrane"/>
    <property type="evidence" value="ECO:0007669"/>
    <property type="project" value="UniProtKB-SubCell"/>
</dbReference>
<sequence>MKNYYKPSRLFPTLFFIVSSVCADDFKEAKGETEWTLGAGLGVFNYKLYPGAKKSDQLVLPVPYFTYRSPKFEIDRGIKSFIYNSEEMVVDISADFGLPVDSDDTEARQGMPDLDFVLQLGPSLEFLLNDKKTNYFDVRFEVPARVAFVASFNDSENIGYLIEPRLSFNHHRSSRNGLSHKATIGLKFATQKFNAYYYDVAEKFATATRAEYKSNGGFAGSFVNYRMAYNKDDLVYWAFVRYQSLRGAEFEDSPLVLQNDYYFFGAGISWIFARSL</sequence>
<name>A0A3B0X2D5_9ZZZZ</name>
<dbReference type="InterPro" id="IPR010583">
    <property type="entry name" value="MipA"/>
</dbReference>
<organism evidence="5">
    <name type="scientific">hydrothermal vent metagenome</name>
    <dbReference type="NCBI Taxonomy" id="652676"/>
    <lineage>
        <taxon>unclassified sequences</taxon>
        <taxon>metagenomes</taxon>
        <taxon>ecological metagenomes</taxon>
    </lineage>
</organism>
<evidence type="ECO:0000256" key="2">
    <source>
        <dbReference type="ARBA" id="ARBA00022729"/>
    </source>
</evidence>
<reference evidence="5" key="1">
    <citation type="submission" date="2018-06" db="EMBL/GenBank/DDBJ databases">
        <authorList>
            <person name="Zhirakovskaya E."/>
        </authorList>
    </citation>
    <scope>NUCLEOTIDE SEQUENCE</scope>
</reference>
<evidence type="ECO:0000256" key="3">
    <source>
        <dbReference type="ARBA" id="ARBA00023136"/>
    </source>
</evidence>
<keyword evidence="2" id="KW-0732">Signal</keyword>
<keyword evidence="4" id="KW-0998">Cell outer membrane</keyword>
<comment type="subcellular location">
    <subcellularLocation>
        <location evidence="1">Cell outer membrane</location>
    </subcellularLocation>
</comment>